<evidence type="ECO:0000256" key="2">
    <source>
        <dbReference type="SAM" id="SignalP"/>
    </source>
</evidence>
<name>A0A9X1QM36_9SPHN</name>
<evidence type="ECO:0000313" key="4">
    <source>
        <dbReference type="Proteomes" id="UP001139410"/>
    </source>
</evidence>
<reference evidence="3" key="1">
    <citation type="submission" date="2022-01" db="EMBL/GenBank/DDBJ databases">
        <authorList>
            <person name="Jo J.-H."/>
            <person name="Im W.-T."/>
        </authorList>
    </citation>
    <scope>NUCLEOTIDE SEQUENCE</scope>
    <source>
        <strain evidence="3">G124</strain>
    </source>
</reference>
<dbReference type="EMBL" id="JAKFGM010000001">
    <property type="protein sequence ID" value="MCF2514632.1"/>
    <property type="molecule type" value="Genomic_DNA"/>
</dbReference>
<proteinExistence type="predicted"/>
<sequence length="95" mass="10326">MSSNFSSGTIGFALGIALAAVAAKAAQPAQHEHQMAPSAQGAPAHGMDQMHQMMADPAKHQQMMEQMAQCRDMMSMMVEHMKYEGMNKDQPAPHQ</sequence>
<feature type="chain" id="PRO_5040864578" description="DUF305 domain-containing protein" evidence="2">
    <location>
        <begin position="26"/>
        <end position="95"/>
    </location>
</feature>
<accession>A0A9X1QM36</accession>
<evidence type="ECO:0000313" key="3">
    <source>
        <dbReference type="EMBL" id="MCF2514632.1"/>
    </source>
</evidence>
<organism evidence="3 4">
    <name type="scientific">Sphingomonas cremea</name>
    <dbReference type="NCBI Taxonomy" id="2904799"/>
    <lineage>
        <taxon>Bacteria</taxon>
        <taxon>Pseudomonadati</taxon>
        <taxon>Pseudomonadota</taxon>
        <taxon>Alphaproteobacteria</taxon>
        <taxon>Sphingomonadales</taxon>
        <taxon>Sphingomonadaceae</taxon>
        <taxon>Sphingomonas</taxon>
    </lineage>
</organism>
<evidence type="ECO:0008006" key="5">
    <source>
        <dbReference type="Google" id="ProtNLM"/>
    </source>
</evidence>
<feature type="region of interest" description="Disordered" evidence="1">
    <location>
        <begin position="23"/>
        <end position="65"/>
    </location>
</feature>
<dbReference type="AlphaFoldDB" id="A0A9X1QM36"/>
<comment type="caution">
    <text evidence="3">The sequence shown here is derived from an EMBL/GenBank/DDBJ whole genome shotgun (WGS) entry which is preliminary data.</text>
</comment>
<feature type="signal peptide" evidence="2">
    <location>
        <begin position="1"/>
        <end position="25"/>
    </location>
</feature>
<keyword evidence="4" id="KW-1185">Reference proteome</keyword>
<evidence type="ECO:0000256" key="1">
    <source>
        <dbReference type="SAM" id="MobiDB-lite"/>
    </source>
</evidence>
<protein>
    <recommendedName>
        <fullName evidence="5">DUF305 domain-containing protein</fullName>
    </recommendedName>
</protein>
<dbReference type="Proteomes" id="UP001139410">
    <property type="component" value="Unassembled WGS sequence"/>
</dbReference>
<dbReference type="RefSeq" id="WP_235067088.1">
    <property type="nucleotide sequence ID" value="NZ_JAKFGM010000001.1"/>
</dbReference>
<keyword evidence="2" id="KW-0732">Signal</keyword>
<gene>
    <name evidence="3" type="ORF">LVY65_06075</name>
</gene>